<evidence type="ECO:0000256" key="1">
    <source>
        <dbReference type="ARBA" id="ARBA00004173"/>
    </source>
</evidence>
<dbReference type="PANTHER" id="PTHR46404:SF1">
    <property type="entry name" value="DNA POLYMERASE IOTA"/>
    <property type="match status" value="1"/>
</dbReference>
<dbReference type="GO" id="GO:0003887">
    <property type="term" value="F:DNA-directed DNA polymerase activity"/>
    <property type="evidence" value="ECO:0007669"/>
    <property type="project" value="TreeGrafter"/>
</dbReference>
<dbReference type="InterPro" id="IPR043502">
    <property type="entry name" value="DNA/RNA_pol_sf"/>
</dbReference>
<organism evidence="5 6">
    <name type="scientific">Ophiocordyceps australis</name>
    <dbReference type="NCBI Taxonomy" id="1399860"/>
    <lineage>
        <taxon>Eukaryota</taxon>
        <taxon>Fungi</taxon>
        <taxon>Dikarya</taxon>
        <taxon>Ascomycota</taxon>
        <taxon>Pezizomycotina</taxon>
        <taxon>Sordariomycetes</taxon>
        <taxon>Hypocreomycetidae</taxon>
        <taxon>Hypocreales</taxon>
        <taxon>Ophiocordycipitaceae</taxon>
        <taxon>Ophiocordyceps</taxon>
    </lineage>
</organism>
<feature type="compositionally biased region" description="Acidic residues" evidence="3">
    <location>
        <begin position="523"/>
        <end position="534"/>
    </location>
</feature>
<evidence type="ECO:0000256" key="3">
    <source>
        <dbReference type="SAM" id="MobiDB-lite"/>
    </source>
</evidence>
<keyword evidence="2" id="KW-0496">Mitochondrion</keyword>
<evidence type="ECO:0000256" key="2">
    <source>
        <dbReference type="ARBA" id="ARBA00023128"/>
    </source>
</evidence>
<dbReference type="InterPro" id="IPR036775">
    <property type="entry name" value="DNA_pol_Y-fam_lit_finger_sf"/>
</dbReference>
<dbReference type="Gene3D" id="3.40.1170.60">
    <property type="match status" value="1"/>
</dbReference>
<dbReference type="OrthoDB" id="447129at2759"/>
<dbReference type="GO" id="GO:0005739">
    <property type="term" value="C:mitochondrion"/>
    <property type="evidence" value="ECO:0007669"/>
    <property type="project" value="UniProtKB-SubCell"/>
</dbReference>
<dbReference type="InterPro" id="IPR043128">
    <property type="entry name" value="Rev_trsase/Diguanyl_cyclase"/>
</dbReference>
<gene>
    <name evidence="5" type="ORF">CDD81_3254</name>
</gene>
<evidence type="ECO:0000259" key="4">
    <source>
        <dbReference type="PROSITE" id="PS50173"/>
    </source>
</evidence>
<dbReference type="PROSITE" id="PS50173">
    <property type="entry name" value="UMUC"/>
    <property type="match status" value="1"/>
</dbReference>
<feature type="region of interest" description="Disordered" evidence="3">
    <location>
        <begin position="512"/>
        <end position="534"/>
    </location>
</feature>
<comment type="subcellular location">
    <subcellularLocation>
        <location evidence="1">Mitochondrion</location>
    </subcellularLocation>
</comment>
<protein>
    <recommendedName>
        <fullName evidence="4">UmuC domain-containing protein</fullName>
    </recommendedName>
</protein>
<dbReference type="GO" id="GO:0006281">
    <property type="term" value="P:DNA repair"/>
    <property type="evidence" value="ECO:0007669"/>
    <property type="project" value="InterPro"/>
</dbReference>
<dbReference type="SUPFAM" id="SSF56672">
    <property type="entry name" value="DNA/RNA polymerases"/>
    <property type="match status" value="1"/>
</dbReference>
<dbReference type="Proteomes" id="UP000226192">
    <property type="component" value="Unassembled WGS sequence"/>
</dbReference>
<dbReference type="GO" id="GO:0003684">
    <property type="term" value="F:damaged DNA binding"/>
    <property type="evidence" value="ECO:0007669"/>
    <property type="project" value="InterPro"/>
</dbReference>
<dbReference type="Gene3D" id="3.30.70.270">
    <property type="match status" value="1"/>
</dbReference>
<dbReference type="AlphaFoldDB" id="A0A2C5YBX4"/>
<dbReference type="Gene3D" id="3.30.1490.100">
    <property type="entry name" value="DNA polymerase, Y-family, little finger domain"/>
    <property type="match status" value="1"/>
</dbReference>
<comment type="caution">
    <text evidence="5">The sequence shown here is derived from an EMBL/GenBank/DDBJ whole genome shotgun (WGS) entry which is preliminary data.</text>
</comment>
<dbReference type="Pfam" id="PF00817">
    <property type="entry name" value="IMS"/>
    <property type="match status" value="1"/>
</dbReference>
<feature type="domain" description="UmuC" evidence="4">
    <location>
        <begin position="17"/>
        <end position="254"/>
    </location>
</feature>
<reference evidence="5 6" key="1">
    <citation type="submission" date="2017-06" db="EMBL/GenBank/DDBJ databases">
        <title>Ant-infecting Ophiocordyceps genomes reveal a high diversity of potential behavioral manipulation genes and a possible major role for enterotoxins.</title>
        <authorList>
            <person name="De Bekker C."/>
            <person name="Evans H.C."/>
            <person name="Brachmann A."/>
            <person name="Hughes D.P."/>
        </authorList>
    </citation>
    <scope>NUCLEOTIDE SEQUENCE [LARGE SCALE GENOMIC DNA]</scope>
    <source>
        <strain evidence="5 6">Map64</strain>
    </source>
</reference>
<sequence>MLPPSKNVPRRKDNRLILQFDYDCFYAQVLQNRDPVLKTQPLGVKQKNILATCNYPARRCGVAKLMLVSEAKRICPELVLVDGEDLTPFRDVSKRLYRFLCSHSWNNRVERLGFDEVFMDVTDIVDYNISCINQSSMQTSFFCLSRLDPQSGFVCDLTSVAGCLVGPPAPETCLENHVYLRLLLGSHLAHYLRCKLESDFGYTSTCGIATNKLLAKLAGGCNKPQNQTTLLALEPQDSLDFLDKRKIRDITGLGSKTAHSLESYVLNQGSIDSPDSHVNVRQIRQHKDMSPALLESLLAGPGSEKGIGARVWALLHGVDPTEVKEASDIPSQISIEDTYKGLETMAQITEELHKLSCSLIRRMRTDLVAPLEQCHGPSETARWTARPKTLRLSARWWPSRQDSHQSHAQNPGLNYNRVSRSGLLPGCVFDLSTDIEPIAQQLVANALLPLMRRLQSDKGQRGKIQLLNICVTNMLVGAADDKTGAGRDIAVMLKRQHTAVGPWRATEEATCGIDGHTGHVTDEADGEESNEDVSWDGAVHPPCCRCGHPIPEFALAAHMRYHELEG</sequence>
<proteinExistence type="predicted"/>
<dbReference type="PANTHER" id="PTHR46404">
    <property type="entry name" value="DNA POLYMERASE IOTA"/>
    <property type="match status" value="1"/>
</dbReference>
<dbReference type="GO" id="GO:0070987">
    <property type="term" value="P:error-free translesion synthesis"/>
    <property type="evidence" value="ECO:0007669"/>
    <property type="project" value="UniProtKB-ARBA"/>
</dbReference>
<keyword evidence="6" id="KW-1185">Reference proteome</keyword>
<dbReference type="EMBL" id="NJET01000021">
    <property type="protein sequence ID" value="PHH65123.1"/>
    <property type="molecule type" value="Genomic_DNA"/>
</dbReference>
<dbReference type="STRING" id="1399860.A0A2C5YBX4"/>
<name>A0A2C5YBX4_9HYPO</name>
<evidence type="ECO:0000313" key="5">
    <source>
        <dbReference type="EMBL" id="PHH65123.1"/>
    </source>
</evidence>
<dbReference type="InterPro" id="IPR001126">
    <property type="entry name" value="UmuC"/>
</dbReference>
<dbReference type="FunFam" id="3.40.1170.60:FF:000006">
    <property type="entry name" value="DNA polymerase iota"/>
    <property type="match status" value="1"/>
</dbReference>
<evidence type="ECO:0000313" key="6">
    <source>
        <dbReference type="Proteomes" id="UP000226192"/>
    </source>
</evidence>
<accession>A0A2C5YBX4</accession>